<evidence type="ECO:0000313" key="4">
    <source>
        <dbReference type="Proteomes" id="UP001497516"/>
    </source>
</evidence>
<proteinExistence type="predicted"/>
<sequence>MKFGFQFASAAITALLLVFSSFSPPVSGRFFPNITSLPRDLPLKPNFTTAWESFQNLSSPISRASSTTGPSAKSCSPDAATPT</sequence>
<keyword evidence="2" id="KW-0732">Signal</keyword>
<dbReference type="AlphaFoldDB" id="A0AAV2EK73"/>
<reference evidence="3 4" key="1">
    <citation type="submission" date="2024-04" db="EMBL/GenBank/DDBJ databases">
        <authorList>
            <person name="Fracassetti M."/>
        </authorList>
    </citation>
    <scope>NUCLEOTIDE SEQUENCE [LARGE SCALE GENOMIC DNA]</scope>
</reference>
<gene>
    <name evidence="3" type="ORF">LTRI10_LOCUS27204</name>
</gene>
<accession>A0AAV2EK73</accession>
<dbReference type="EMBL" id="OZ034818">
    <property type="protein sequence ID" value="CAL1386117.1"/>
    <property type="molecule type" value="Genomic_DNA"/>
</dbReference>
<organism evidence="3 4">
    <name type="scientific">Linum trigynum</name>
    <dbReference type="NCBI Taxonomy" id="586398"/>
    <lineage>
        <taxon>Eukaryota</taxon>
        <taxon>Viridiplantae</taxon>
        <taxon>Streptophyta</taxon>
        <taxon>Embryophyta</taxon>
        <taxon>Tracheophyta</taxon>
        <taxon>Spermatophyta</taxon>
        <taxon>Magnoliopsida</taxon>
        <taxon>eudicotyledons</taxon>
        <taxon>Gunneridae</taxon>
        <taxon>Pentapetalae</taxon>
        <taxon>rosids</taxon>
        <taxon>fabids</taxon>
        <taxon>Malpighiales</taxon>
        <taxon>Linaceae</taxon>
        <taxon>Linum</taxon>
    </lineage>
</organism>
<feature type="chain" id="PRO_5043483399" evidence="2">
    <location>
        <begin position="29"/>
        <end position="83"/>
    </location>
</feature>
<name>A0AAV2EK73_9ROSI</name>
<evidence type="ECO:0000256" key="1">
    <source>
        <dbReference type="SAM" id="MobiDB-lite"/>
    </source>
</evidence>
<evidence type="ECO:0000313" key="3">
    <source>
        <dbReference type="EMBL" id="CAL1386117.1"/>
    </source>
</evidence>
<feature type="signal peptide" evidence="2">
    <location>
        <begin position="1"/>
        <end position="28"/>
    </location>
</feature>
<keyword evidence="4" id="KW-1185">Reference proteome</keyword>
<feature type="compositionally biased region" description="Polar residues" evidence="1">
    <location>
        <begin position="60"/>
        <end position="74"/>
    </location>
</feature>
<dbReference type="Proteomes" id="UP001497516">
    <property type="component" value="Chromosome 5"/>
</dbReference>
<evidence type="ECO:0000256" key="2">
    <source>
        <dbReference type="SAM" id="SignalP"/>
    </source>
</evidence>
<protein>
    <submittedName>
        <fullName evidence="3">Uncharacterized protein</fullName>
    </submittedName>
</protein>
<feature type="region of interest" description="Disordered" evidence="1">
    <location>
        <begin position="60"/>
        <end position="83"/>
    </location>
</feature>